<evidence type="ECO:0000313" key="1">
    <source>
        <dbReference type="EMBL" id="ADR35362.1"/>
    </source>
</evidence>
<keyword evidence="2" id="KW-1185">Reference proteome</keyword>
<sequence>MFNEITSRLITLENDLNFKSELDIRVQILSIHQHILDQWGSFSPEEGFLLTNKIFKITEELNEKNRRPESN</sequence>
<evidence type="ECO:0000313" key="2">
    <source>
        <dbReference type="Proteomes" id="UP000008721"/>
    </source>
</evidence>
<dbReference type="AlphaFoldDB" id="E4U3U6"/>
<gene>
    <name evidence="1" type="ordered locus">Sulku_2712</name>
</gene>
<reference evidence="1 2" key="1">
    <citation type="journal article" date="2012" name="Stand. Genomic Sci.">
        <title>Complete genome sequence of the sulfur compounds oxidizing chemolithoautotroph Sulfuricurvum kujiense type strain (YK-1(T)).</title>
        <authorList>
            <person name="Han C."/>
            <person name="Kotsyurbenko O."/>
            <person name="Chertkov O."/>
            <person name="Held B."/>
            <person name="Lapidus A."/>
            <person name="Nolan M."/>
            <person name="Lucas S."/>
            <person name="Hammon N."/>
            <person name="Deshpande S."/>
            <person name="Cheng J.F."/>
            <person name="Tapia R."/>
            <person name="Goodwin L.A."/>
            <person name="Pitluck S."/>
            <person name="Liolios K."/>
            <person name="Pagani I."/>
            <person name="Ivanova N."/>
            <person name="Mavromatis K."/>
            <person name="Mikhailova N."/>
            <person name="Pati A."/>
            <person name="Chen A."/>
            <person name="Palaniappan K."/>
            <person name="Land M."/>
            <person name="Hauser L."/>
            <person name="Chang Y.J."/>
            <person name="Jeffries C.D."/>
            <person name="Brambilla E.M."/>
            <person name="Rohde M."/>
            <person name="Spring S."/>
            <person name="Sikorski J."/>
            <person name="Goker M."/>
            <person name="Woyke T."/>
            <person name="Bristow J."/>
            <person name="Eisen J.A."/>
            <person name="Markowitz V."/>
            <person name="Hugenholtz P."/>
            <person name="Kyrpides N.C."/>
            <person name="Klenk H.P."/>
            <person name="Detter J.C."/>
        </authorList>
    </citation>
    <scope>NUCLEOTIDE SEQUENCE [LARGE SCALE GENOMIC DNA]</scope>
    <source>
        <strain evidence="2">ATCC BAA-921 / DSM 16994 / JCM 11577 / YK-1</strain>
    </source>
</reference>
<dbReference type="HOGENOM" id="CLU_2738549_0_0_7"/>
<geneLocation type="plasmid" evidence="1 2">
    <name>pSULKU02</name>
</geneLocation>
<dbReference type="EMBL" id="CP002357">
    <property type="protein sequence ID" value="ADR35362.1"/>
    <property type="molecule type" value="Genomic_DNA"/>
</dbReference>
<organism evidence="1 2">
    <name type="scientific">Sulfuricurvum kujiense (strain ATCC BAA-921 / DSM 16994 / JCM 11577 / YK-1)</name>
    <dbReference type="NCBI Taxonomy" id="709032"/>
    <lineage>
        <taxon>Bacteria</taxon>
        <taxon>Pseudomonadati</taxon>
        <taxon>Campylobacterota</taxon>
        <taxon>Epsilonproteobacteria</taxon>
        <taxon>Campylobacterales</taxon>
        <taxon>Sulfurimonadaceae</taxon>
        <taxon>Sulfuricurvum</taxon>
    </lineage>
</organism>
<protein>
    <submittedName>
        <fullName evidence="1">Uncharacterized protein</fullName>
    </submittedName>
</protein>
<dbReference type="RefSeq" id="WP_013449974.1">
    <property type="nucleotide sequence ID" value="NC_014755.1"/>
</dbReference>
<name>E4U3U6_SULKY</name>
<dbReference type="Proteomes" id="UP000008721">
    <property type="component" value="Plasmid pSULKU02"/>
</dbReference>
<keyword evidence="1" id="KW-0614">Plasmid</keyword>
<dbReference type="KEGG" id="sku:Sulku_2712"/>
<proteinExistence type="predicted"/>
<accession>E4U3U6</accession>